<evidence type="ECO:0000313" key="1">
    <source>
        <dbReference type="EMBL" id="PNH04681.1"/>
    </source>
</evidence>
<dbReference type="Proteomes" id="UP000236333">
    <property type="component" value="Unassembled WGS sequence"/>
</dbReference>
<evidence type="ECO:0000313" key="2">
    <source>
        <dbReference type="Proteomes" id="UP000236333"/>
    </source>
</evidence>
<dbReference type="EMBL" id="PGGS01000368">
    <property type="protein sequence ID" value="PNH04681.1"/>
    <property type="molecule type" value="Genomic_DNA"/>
</dbReference>
<dbReference type="AlphaFoldDB" id="A0A2J7ZWL7"/>
<keyword evidence="2" id="KW-1185">Reference proteome</keyword>
<gene>
    <name evidence="1" type="ORF">TSOC_009142</name>
</gene>
<accession>A0A2J7ZWL7</accession>
<comment type="caution">
    <text evidence="1">The sequence shown here is derived from an EMBL/GenBank/DDBJ whole genome shotgun (WGS) entry which is preliminary data.</text>
</comment>
<organism evidence="1 2">
    <name type="scientific">Tetrabaena socialis</name>
    <dbReference type="NCBI Taxonomy" id="47790"/>
    <lineage>
        <taxon>Eukaryota</taxon>
        <taxon>Viridiplantae</taxon>
        <taxon>Chlorophyta</taxon>
        <taxon>core chlorophytes</taxon>
        <taxon>Chlorophyceae</taxon>
        <taxon>CS clade</taxon>
        <taxon>Chlamydomonadales</taxon>
        <taxon>Tetrabaenaceae</taxon>
        <taxon>Tetrabaena</taxon>
    </lineage>
</organism>
<proteinExistence type="predicted"/>
<dbReference type="OrthoDB" id="2157239at2759"/>
<reference evidence="1 2" key="1">
    <citation type="journal article" date="2017" name="Mol. Biol. Evol.">
        <title>The 4-celled Tetrabaena socialis nuclear genome reveals the essential components for genetic control of cell number at the origin of multicellularity in the volvocine lineage.</title>
        <authorList>
            <person name="Featherston J."/>
            <person name="Arakaki Y."/>
            <person name="Hanschen E.R."/>
            <person name="Ferris P.J."/>
            <person name="Michod R.E."/>
            <person name="Olson B.J.S.C."/>
            <person name="Nozaki H."/>
            <person name="Durand P.M."/>
        </authorList>
    </citation>
    <scope>NUCLEOTIDE SEQUENCE [LARGE SCALE GENOMIC DNA]</scope>
    <source>
        <strain evidence="1 2">NIES-571</strain>
    </source>
</reference>
<protein>
    <submittedName>
        <fullName evidence="1">Uncharacterized protein</fullName>
    </submittedName>
</protein>
<name>A0A2J7ZWL7_9CHLO</name>
<sequence>MADQMADALWTTPEQIEDSSAADWIAAHTSFCLPLHHWEGSLELSDILVLRGKHKATEAEVEFRVAPSDVTDIHLGFDDCFTKAKDRSLGLAFKPLRLSFTGPSEGAAGGPERLHVLYLVLDYVRWRGGSSDEEWFQKLLAWRAAQPGLPTVHTDFIAAEAEPGVAAGCT</sequence>